<evidence type="ECO:0000259" key="1">
    <source>
        <dbReference type="PROSITE" id="PS51831"/>
    </source>
</evidence>
<feature type="domain" description="HD" evidence="1">
    <location>
        <begin position="223"/>
        <end position="345"/>
    </location>
</feature>
<dbReference type="InterPro" id="IPR006675">
    <property type="entry name" value="HDIG_dom"/>
</dbReference>
<accession>A0A248KJR1</accession>
<dbReference type="InterPro" id="IPR006674">
    <property type="entry name" value="HD_domain"/>
</dbReference>
<dbReference type="CDD" id="cd00077">
    <property type="entry name" value="HDc"/>
    <property type="match status" value="2"/>
</dbReference>
<evidence type="ECO:0000313" key="3">
    <source>
        <dbReference type="EMBL" id="ASG64055.1"/>
    </source>
</evidence>
<dbReference type="PROSITE" id="PS51832">
    <property type="entry name" value="HD_GYP"/>
    <property type="match status" value="1"/>
</dbReference>
<evidence type="ECO:0000313" key="4">
    <source>
        <dbReference type="Proteomes" id="UP000197098"/>
    </source>
</evidence>
<proteinExistence type="predicted"/>
<gene>
    <name evidence="3" type="ORF">CEW81_19765</name>
</gene>
<dbReference type="Pfam" id="PF13487">
    <property type="entry name" value="HD_5"/>
    <property type="match status" value="1"/>
</dbReference>
<dbReference type="Pfam" id="PF01966">
    <property type="entry name" value="HD"/>
    <property type="match status" value="1"/>
</dbReference>
<organism evidence="3 4">
    <name type="scientific">Kluyvera genomosp. 3</name>
    <dbReference type="NCBI Taxonomy" id="2774055"/>
    <lineage>
        <taxon>Bacteria</taxon>
        <taxon>Pseudomonadati</taxon>
        <taxon>Pseudomonadota</taxon>
        <taxon>Gammaproteobacteria</taxon>
        <taxon>Enterobacterales</taxon>
        <taxon>Enterobacteriaceae</taxon>
        <taxon>Kluyvera</taxon>
    </lineage>
</organism>
<sequence>MKISIQTVLNLLHNIIVPVSADLVNHLQRTAIITYYLSRHARLDQRSVSTAFLAGMLHDIGALSKDRARLTVGSEDFLDNHEQLGRTMTSGIRFLNPVTPILENHHVKWSDTNDENLPLVNHLVHMADTFELYLRTIKGDFIAQREQIITQFFLLPEQWPEKLINALKESSNEDGFWFRLGNPMLPQVLNAISPLHDHMLDHHDFLEVCQLISRIVDTHSSFTRTHSTSVAHVAARLAELYGYDRDMQEKICIAGYLHDIGKLFTPLSILEKRGKLEKDEYAIMKQHSYKTLVMLNPIPELGNIVHWAANHHERLDGSGYPFRLTAASLDMPSRILAVADVFTAMTENRPYRQGMQSEKALTILREEAANYRLDRDIVVLLDHNIATVKPLVAMY</sequence>
<dbReference type="Gene3D" id="1.10.3210.10">
    <property type="entry name" value="Hypothetical protein af1432"/>
    <property type="match status" value="2"/>
</dbReference>
<dbReference type="SUPFAM" id="SSF109604">
    <property type="entry name" value="HD-domain/PDEase-like"/>
    <property type="match status" value="2"/>
</dbReference>
<name>A0A248KJR1_9ENTR</name>
<dbReference type="PROSITE" id="PS51831">
    <property type="entry name" value="HD"/>
    <property type="match status" value="1"/>
</dbReference>
<reference evidence="3 4" key="1">
    <citation type="submission" date="2017-06" db="EMBL/GenBank/DDBJ databases">
        <title>Origin of plasmid-mediated fosfomycin resistance gene fosA3.</title>
        <authorList>
            <person name="Ito R."/>
            <person name="Pacey M.P."/>
            <person name="Doi Y."/>
        </authorList>
    </citation>
    <scope>NUCLEOTIDE SEQUENCE [LARGE SCALE GENOMIC DNA]</scope>
    <source>
        <strain evidence="3 4">YDC799</strain>
    </source>
</reference>
<feature type="domain" description="HD-GYP" evidence="2">
    <location>
        <begin position="201"/>
        <end position="395"/>
    </location>
</feature>
<dbReference type="PANTHER" id="PTHR43155">
    <property type="entry name" value="CYCLIC DI-GMP PHOSPHODIESTERASE PA4108-RELATED"/>
    <property type="match status" value="1"/>
</dbReference>
<evidence type="ECO:0000259" key="2">
    <source>
        <dbReference type="PROSITE" id="PS51832"/>
    </source>
</evidence>
<protein>
    <submittedName>
        <fullName evidence="3">Metal-dependent phosphohydrolase</fullName>
    </submittedName>
</protein>
<dbReference type="EMBL" id="CP022114">
    <property type="protein sequence ID" value="ASG64055.1"/>
    <property type="molecule type" value="Genomic_DNA"/>
</dbReference>
<dbReference type="AlphaFoldDB" id="A0A248KJR1"/>
<dbReference type="SMART" id="SM00471">
    <property type="entry name" value="HDc"/>
    <property type="match status" value="2"/>
</dbReference>
<dbReference type="NCBIfam" id="TIGR00277">
    <property type="entry name" value="HDIG"/>
    <property type="match status" value="1"/>
</dbReference>
<dbReference type="PANTHER" id="PTHR43155:SF1">
    <property type="entry name" value="3'3'-CGAMP-SPECIFIC PHOSPHODIESTERASE 1"/>
    <property type="match status" value="1"/>
</dbReference>
<keyword evidence="3" id="KW-0378">Hydrolase</keyword>
<dbReference type="Proteomes" id="UP000197098">
    <property type="component" value="Chromosome"/>
</dbReference>
<dbReference type="GO" id="GO:0008081">
    <property type="term" value="F:phosphoric diester hydrolase activity"/>
    <property type="evidence" value="ECO:0007669"/>
    <property type="project" value="UniProtKB-ARBA"/>
</dbReference>
<dbReference type="InterPro" id="IPR003607">
    <property type="entry name" value="HD/PDEase_dom"/>
</dbReference>
<dbReference type="InterPro" id="IPR037522">
    <property type="entry name" value="HD_GYP_dom"/>
</dbReference>